<gene>
    <name evidence="1" type="ORF">DSO57_1004873</name>
</gene>
<name>A0ACC2RZC3_9FUNG</name>
<accession>A0ACC2RZC3</accession>
<evidence type="ECO:0000313" key="1">
    <source>
        <dbReference type="EMBL" id="KAJ9055356.1"/>
    </source>
</evidence>
<dbReference type="Proteomes" id="UP001165960">
    <property type="component" value="Unassembled WGS sequence"/>
</dbReference>
<evidence type="ECO:0000313" key="2">
    <source>
        <dbReference type="Proteomes" id="UP001165960"/>
    </source>
</evidence>
<keyword evidence="2" id="KW-1185">Reference proteome</keyword>
<proteinExistence type="predicted"/>
<protein>
    <submittedName>
        <fullName evidence="1">Uncharacterized protein</fullName>
    </submittedName>
</protein>
<comment type="caution">
    <text evidence="1">The sequence shown here is derived from an EMBL/GenBank/DDBJ whole genome shotgun (WGS) entry which is preliminary data.</text>
</comment>
<organism evidence="1 2">
    <name type="scientific">Entomophthora muscae</name>
    <dbReference type="NCBI Taxonomy" id="34485"/>
    <lineage>
        <taxon>Eukaryota</taxon>
        <taxon>Fungi</taxon>
        <taxon>Fungi incertae sedis</taxon>
        <taxon>Zoopagomycota</taxon>
        <taxon>Entomophthoromycotina</taxon>
        <taxon>Entomophthoromycetes</taxon>
        <taxon>Entomophthorales</taxon>
        <taxon>Entomophthoraceae</taxon>
        <taxon>Entomophthora</taxon>
    </lineage>
</organism>
<dbReference type="EMBL" id="QTSX02006402">
    <property type="protein sequence ID" value="KAJ9055356.1"/>
    <property type="molecule type" value="Genomic_DNA"/>
</dbReference>
<sequence length="140" mass="15700">MIDGVPSYQSYKKSRKMVTVTSDKLLLTMCIGKPQLWGSHPNILQAASPQISGLKPEQDLTSGNLLRLNELKLPALRFLTPKIPVNPTNERAGQAKDPGITQATTEGKTKKLPVERRPPRDDQHHNLTRKFEYSQFEPAN</sequence>
<reference evidence="1" key="1">
    <citation type="submission" date="2022-04" db="EMBL/GenBank/DDBJ databases">
        <title>Genome of the entomopathogenic fungus Entomophthora muscae.</title>
        <authorList>
            <person name="Elya C."/>
            <person name="Lovett B.R."/>
            <person name="Lee E."/>
            <person name="Macias A.M."/>
            <person name="Hajek A.E."/>
            <person name="De Bivort B.L."/>
            <person name="Kasson M.T."/>
            <person name="De Fine Licht H.H."/>
            <person name="Stajich J.E."/>
        </authorList>
    </citation>
    <scope>NUCLEOTIDE SEQUENCE</scope>
    <source>
        <strain evidence="1">Berkeley</strain>
    </source>
</reference>